<dbReference type="InterPro" id="IPR036390">
    <property type="entry name" value="WH_DNA-bd_sf"/>
</dbReference>
<dbReference type="SMART" id="SM00345">
    <property type="entry name" value="HTH_GNTR"/>
    <property type="match status" value="1"/>
</dbReference>
<gene>
    <name evidence="8" type="ORF">BN12_1580020</name>
</gene>
<dbReference type="SUPFAM" id="SSF46785">
    <property type="entry name" value="Winged helix' DNA-binding domain"/>
    <property type="match status" value="1"/>
</dbReference>
<accession>A0A077LYH6</accession>
<feature type="region of interest" description="Disordered" evidence="6">
    <location>
        <begin position="114"/>
        <end position="140"/>
    </location>
</feature>
<dbReference type="CDD" id="cd00609">
    <property type="entry name" value="AAT_like"/>
    <property type="match status" value="1"/>
</dbReference>
<evidence type="ECO:0000256" key="4">
    <source>
        <dbReference type="ARBA" id="ARBA00023125"/>
    </source>
</evidence>
<feature type="region of interest" description="Disordered" evidence="6">
    <location>
        <begin position="1"/>
        <end position="27"/>
    </location>
</feature>
<evidence type="ECO:0000313" key="9">
    <source>
        <dbReference type="Proteomes" id="UP000035721"/>
    </source>
</evidence>
<comment type="similarity">
    <text evidence="1">In the C-terminal section; belongs to the class-I pyridoxal-phosphate-dependent aminotransferase family.</text>
</comment>
<dbReference type="CDD" id="cd07377">
    <property type="entry name" value="WHTH_GntR"/>
    <property type="match status" value="1"/>
</dbReference>
<feature type="compositionally biased region" description="Basic and acidic residues" evidence="6">
    <location>
        <begin position="115"/>
        <end position="126"/>
    </location>
</feature>
<keyword evidence="4" id="KW-0238">DNA-binding</keyword>
<keyword evidence="3" id="KW-0805">Transcription regulation</keyword>
<proteinExistence type="inferred from homology"/>
<dbReference type="GO" id="GO:0030170">
    <property type="term" value="F:pyridoxal phosphate binding"/>
    <property type="evidence" value="ECO:0007669"/>
    <property type="project" value="InterPro"/>
</dbReference>
<keyword evidence="2" id="KW-0663">Pyridoxal phosphate</keyword>
<reference evidence="8 9" key="1">
    <citation type="journal article" date="2013" name="ISME J.">
        <title>A metabolic model for members of the genus Tetrasphaera involved in enhanced biological phosphorus removal.</title>
        <authorList>
            <person name="Kristiansen R."/>
            <person name="Nguyen H.T.T."/>
            <person name="Saunders A.M."/>
            <person name="Nielsen J.L."/>
            <person name="Wimmer R."/>
            <person name="Le V.Q."/>
            <person name="McIlroy S.J."/>
            <person name="Petrovski S."/>
            <person name="Seviour R.J."/>
            <person name="Calteau A."/>
            <person name="Nielsen K.L."/>
            <person name="Nielsen P.H."/>
        </authorList>
    </citation>
    <scope>NUCLEOTIDE SEQUENCE [LARGE SCALE GENOMIC DNA]</scope>
    <source>
        <strain evidence="8 9">T1-X7</strain>
    </source>
</reference>
<dbReference type="PANTHER" id="PTHR46577">
    <property type="entry name" value="HTH-TYPE TRANSCRIPTIONAL REGULATORY PROTEIN GABR"/>
    <property type="match status" value="1"/>
</dbReference>
<dbReference type="Pfam" id="PF00155">
    <property type="entry name" value="Aminotran_1_2"/>
    <property type="match status" value="1"/>
</dbReference>
<dbReference type="Pfam" id="PF00392">
    <property type="entry name" value="GntR"/>
    <property type="match status" value="1"/>
</dbReference>
<dbReference type="STRING" id="1194083.BN12_1580020"/>
<name>A0A077LYH6_9MICO</name>
<dbReference type="InterPro" id="IPR036388">
    <property type="entry name" value="WH-like_DNA-bd_sf"/>
</dbReference>
<evidence type="ECO:0000259" key="7">
    <source>
        <dbReference type="PROSITE" id="PS50949"/>
    </source>
</evidence>
<dbReference type="AlphaFoldDB" id="A0A077LYH6"/>
<dbReference type="GO" id="GO:0003677">
    <property type="term" value="F:DNA binding"/>
    <property type="evidence" value="ECO:0007669"/>
    <property type="project" value="UniProtKB-KW"/>
</dbReference>
<dbReference type="PANTHER" id="PTHR46577:SF1">
    <property type="entry name" value="HTH-TYPE TRANSCRIPTIONAL REGULATORY PROTEIN GABR"/>
    <property type="match status" value="1"/>
</dbReference>
<evidence type="ECO:0000256" key="6">
    <source>
        <dbReference type="SAM" id="MobiDB-lite"/>
    </source>
</evidence>
<dbReference type="InterPro" id="IPR051446">
    <property type="entry name" value="HTH_trans_reg/aminotransferase"/>
</dbReference>
<comment type="caution">
    <text evidence="8">The sequence shown here is derived from an EMBL/GenBank/DDBJ whole genome shotgun (WGS) entry which is preliminary data.</text>
</comment>
<dbReference type="OrthoDB" id="199743at2"/>
<evidence type="ECO:0000256" key="1">
    <source>
        <dbReference type="ARBA" id="ARBA00005384"/>
    </source>
</evidence>
<protein>
    <submittedName>
        <fullName evidence="8">Transcriptional regulator, GntR family protein</fullName>
    </submittedName>
</protein>
<evidence type="ECO:0000256" key="2">
    <source>
        <dbReference type="ARBA" id="ARBA00022898"/>
    </source>
</evidence>
<dbReference type="InterPro" id="IPR004839">
    <property type="entry name" value="Aminotransferase_I/II_large"/>
</dbReference>
<dbReference type="InterPro" id="IPR000524">
    <property type="entry name" value="Tscrpt_reg_HTH_GntR"/>
</dbReference>
<dbReference type="InterPro" id="IPR015421">
    <property type="entry name" value="PyrdxlP-dep_Trfase_major"/>
</dbReference>
<evidence type="ECO:0000313" key="8">
    <source>
        <dbReference type="EMBL" id="CCH77015.1"/>
    </source>
</evidence>
<feature type="domain" description="HTH gntR-type" evidence="7">
    <location>
        <begin position="32"/>
        <end position="100"/>
    </location>
</feature>
<keyword evidence="9" id="KW-1185">Reference proteome</keyword>
<evidence type="ECO:0000256" key="3">
    <source>
        <dbReference type="ARBA" id="ARBA00023015"/>
    </source>
</evidence>
<dbReference type="EMBL" id="CAJB01000066">
    <property type="protein sequence ID" value="CCH77015.1"/>
    <property type="molecule type" value="Genomic_DNA"/>
</dbReference>
<dbReference type="SUPFAM" id="SSF53383">
    <property type="entry name" value="PLP-dependent transferases"/>
    <property type="match status" value="1"/>
</dbReference>
<dbReference type="Proteomes" id="UP000035721">
    <property type="component" value="Unassembled WGS sequence"/>
</dbReference>
<sequence length="488" mass="52024">MPESGRPGRGRLRAGAPGSDFLQLDASSAPPRGVTDWLVAELRSAVLDGRLPHGARLPPTRVLAAEIGTSRGVVVEAYQRLREEGMVSTRVGSGTVISAPSRLPAAAAGVAVGREAGRPAHDDRRGGARPAIDLSPGTPDAASFPRAVWLRHERAVLDHASTADLGYGDPQGHPVLRGELAGWLARTRGLRVGPDDILVVTGVAQSLALLGQVLRSRDRCTLAVEDPGSRGARDELVHWGMRCVGIPVDERGLRVDRLAATDADAVLVTPAHQFPTGVLLHPERRHALLDWAAAPERLVIEDDYDAELRYDRSPVPAVQSASPDRVAHTGSVSKTLMPGIRLGWLVAPRGWRHELAAAKDASDHGSPAISQLVLARLIASGDLDGHVRRSRLRNRQRRDALVTAIHEELPTARIGGIAAGLHVLITFPGSALDDVRLAERSRESGLIVHPLSWHRIAPGEPGLVLGYGGHPPQQLRRAVARLRAAVGG</sequence>
<organism evidence="8 9">
    <name type="scientific">Nostocoides japonicum T1-X7</name>
    <dbReference type="NCBI Taxonomy" id="1194083"/>
    <lineage>
        <taxon>Bacteria</taxon>
        <taxon>Bacillati</taxon>
        <taxon>Actinomycetota</taxon>
        <taxon>Actinomycetes</taxon>
        <taxon>Micrococcales</taxon>
        <taxon>Intrasporangiaceae</taxon>
        <taxon>Nostocoides</taxon>
    </lineage>
</organism>
<dbReference type="Gene3D" id="3.40.640.10">
    <property type="entry name" value="Type I PLP-dependent aspartate aminotransferase-like (Major domain)"/>
    <property type="match status" value="1"/>
</dbReference>
<dbReference type="PROSITE" id="PS50949">
    <property type="entry name" value="HTH_GNTR"/>
    <property type="match status" value="1"/>
</dbReference>
<keyword evidence="5" id="KW-0804">Transcription</keyword>
<dbReference type="RefSeq" id="WP_048553924.1">
    <property type="nucleotide sequence ID" value="NZ_HF570958.1"/>
</dbReference>
<dbReference type="GO" id="GO:0003700">
    <property type="term" value="F:DNA-binding transcription factor activity"/>
    <property type="evidence" value="ECO:0007669"/>
    <property type="project" value="InterPro"/>
</dbReference>
<dbReference type="Gene3D" id="1.10.10.10">
    <property type="entry name" value="Winged helix-like DNA-binding domain superfamily/Winged helix DNA-binding domain"/>
    <property type="match status" value="1"/>
</dbReference>
<evidence type="ECO:0000256" key="5">
    <source>
        <dbReference type="ARBA" id="ARBA00023163"/>
    </source>
</evidence>
<dbReference type="InterPro" id="IPR015424">
    <property type="entry name" value="PyrdxlP-dep_Trfase"/>
</dbReference>